<keyword evidence="3 7" id="KW-0378">Hydrolase</keyword>
<evidence type="ECO:0000256" key="1">
    <source>
        <dbReference type="ARBA" id="ARBA00009792"/>
    </source>
</evidence>
<organism evidence="7 8">
    <name type="scientific">Bifidobacterium favimelis</name>
    <dbReference type="NCBI Taxonomy" id="3122979"/>
    <lineage>
        <taxon>Bacteria</taxon>
        <taxon>Bacillati</taxon>
        <taxon>Actinomycetota</taxon>
        <taxon>Actinomycetes</taxon>
        <taxon>Bifidobacteriales</taxon>
        <taxon>Bifidobacteriaceae</taxon>
        <taxon>Bifidobacterium</taxon>
    </lineage>
</organism>
<keyword evidence="4" id="KW-0326">Glycosidase</keyword>
<sequence>MGFTHEEKVLWRLDRLLGQHLRNALYRHTCPVSIESWDVAGEPVDFQTARQAEYRPMSVGDPWGTAWDTWWLHVTGQVPAEWAQEADTRPELVVDLGKVGLGPGFQAEGLVHRPDGSVVKAIEPFNGWVPVPDPGQPCEFYIEAASNPQISNGGSFHPTELGNEGVGKEKGIYHLQRLELGLLDLQVWNLIQELNVLQGLLREIDPTRTRYANILDAIEAALNSIDPNDVAGTAAQARRCLADVLSAPATKGHTVYAVGHAHIDSAWLWPLRETPRKVARTFSNVVELADEYPDFIFAASSAQQYQWLKESEPDVYEGVRRKVRSGQFVPVGGMWVESDANLPGGESLVRQFLQGGRFFQEEFGVTSHIAWLPDSFGYSGAFPQIARLAGMDYFLTQKISWNDTDTFPFHSFMWQGIDGTEIFTHFPPSDKYNSDASPADVARSEKNYTEKGKGASSLLLYGWGDGGGGPTREMVAAAELQKDLEGGPRVLMTSPETFFRQAKDEMKNPPRWVGELYLELHRGTATSQAATKSGNKRSESLLRQAEYWASQAAILCGTPYPYDELQEIWRKVLLYQFHDILPGSAIAWVYAEVQRSDRKIWAQLEEIIDRSLKALAGSGDVPLEANAGPLAQEGVPAGAVAAPRTGNTGAAGDAPVSRARREGDDVVLENDRVSFRIDSRGHVLSAVDKASGRDAIDPAVPANVLRLFVDAPAHWDAWDIDKTYQDMELPGARVEGTALSDQGRLTLTGTIGQSSFSQELSLDDDTDALIIRTHVDWKESDRLLKLSFPTNLYTKEAVNEIQFGHLSRPVTENTSWEQARFEAAAQRWVHIQEGGFGVSLANCTNYGHDVHQFILPDGRPGTRIQISLLRAPHFPDPRADLGGHDFTVALGVGTDIRRAIRMGYRLNVPLRSWSGAHPVDPLVKVDGSDVLIESVKLAEDRSGDLIVRLYESAGARSRARLTAGFGWSGVDEVGLMEVPCDAVQPAIRSQEDGGIDLELHPFQIVTLRFRRS</sequence>
<keyword evidence="8" id="KW-1185">Reference proteome</keyword>
<evidence type="ECO:0000313" key="7">
    <source>
        <dbReference type="EMBL" id="MEK0306000.1"/>
    </source>
</evidence>
<dbReference type="InterPro" id="IPR011330">
    <property type="entry name" value="Glyco_hydro/deAcase_b/a-brl"/>
</dbReference>
<feature type="domain" description="Glycoside hydrolase family 38 central" evidence="6">
    <location>
        <begin position="519"/>
        <end position="597"/>
    </location>
</feature>
<dbReference type="InterPro" id="IPR027291">
    <property type="entry name" value="Glyco_hydro_38_N_sf"/>
</dbReference>
<dbReference type="SUPFAM" id="SSF88713">
    <property type="entry name" value="Glycoside hydrolase/deacetylase"/>
    <property type="match status" value="1"/>
</dbReference>
<dbReference type="InterPro" id="IPR028995">
    <property type="entry name" value="Glyco_hydro_57/38_cen_sf"/>
</dbReference>
<dbReference type="Pfam" id="PF01074">
    <property type="entry name" value="Glyco_hydro_38N"/>
    <property type="match status" value="1"/>
</dbReference>
<dbReference type="PANTHER" id="PTHR46017">
    <property type="entry name" value="ALPHA-MANNOSIDASE 2C1"/>
    <property type="match status" value="1"/>
</dbReference>
<dbReference type="SUPFAM" id="SSF74650">
    <property type="entry name" value="Galactose mutarotase-like"/>
    <property type="match status" value="1"/>
</dbReference>
<dbReference type="Gene3D" id="3.20.110.10">
    <property type="entry name" value="Glycoside hydrolase 38, N terminal domain"/>
    <property type="match status" value="1"/>
</dbReference>
<dbReference type="Pfam" id="PF09261">
    <property type="entry name" value="Alpha-mann_mid"/>
    <property type="match status" value="1"/>
</dbReference>
<dbReference type="Pfam" id="PF07748">
    <property type="entry name" value="Glyco_hydro_38C"/>
    <property type="match status" value="1"/>
</dbReference>
<comment type="caution">
    <text evidence="7">The sequence shown here is derived from an EMBL/GenBank/DDBJ whole genome shotgun (WGS) entry which is preliminary data.</text>
</comment>
<evidence type="ECO:0000256" key="2">
    <source>
        <dbReference type="ARBA" id="ARBA00022723"/>
    </source>
</evidence>
<dbReference type="Pfam" id="PF22907">
    <property type="entry name" value="Ams1-like_1st"/>
    <property type="match status" value="1"/>
</dbReference>
<dbReference type="InterPro" id="IPR011682">
    <property type="entry name" value="Glyco_hydro_38_C"/>
</dbReference>
<dbReference type="Gene3D" id="1.20.1270.50">
    <property type="entry name" value="Glycoside hydrolase family 38, central domain"/>
    <property type="match status" value="1"/>
</dbReference>
<name>A0ABU8ZL74_9BIFI</name>
<keyword evidence="2" id="KW-0479">Metal-binding</keyword>
<dbReference type="PANTHER" id="PTHR46017:SF1">
    <property type="entry name" value="ALPHA-MANNOSIDASE 2C1"/>
    <property type="match status" value="1"/>
</dbReference>
<evidence type="ECO:0000256" key="5">
    <source>
        <dbReference type="SAM" id="MobiDB-lite"/>
    </source>
</evidence>
<dbReference type="SMART" id="SM00872">
    <property type="entry name" value="Alpha-mann_mid"/>
    <property type="match status" value="1"/>
</dbReference>
<dbReference type="CDD" id="cd10789">
    <property type="entry name" value="GH38N_AMII_ER_cytosolic"/>
    <property type="match status" value="1"/>
</dbReference>
<dbReference type="InterPro" id="IPR011013">
    <property type="entry name" value="Gal_mutarotase_sf_dom"/>
</dbReference>
<gene>
    <name evidence="7" type="ORF">V8P97_00695</name>
</gene>
<dbReference type="EMBL" id="JBANBB010000001">
    <property type="protein sequence ID" value="MEK0306000.1"/>
    <property type="molecule type" value="Genomic_DNA"/>
</dbReference>
<evidence type="ECO:0000256" key="4">
    <source>
        <dbReference type="ARBA" id="ARBA00023295"/>
    </source>
</evidence>
<dbReference type="SUPFAM" id="SSF88688">
    <property type="entry name" value="Families 57/38 glycoside transferase middle domain"/>
    <property type="match status" value="1"/>
</dbReference>
<dbReference type="RefSeq" id="WP_340468545.1">
    <property type="nucleotide sequence ID" value="NZ_JBANBB010000001.1"/>
</dbReference>
<dbReference type="InterPro" id="IPR037094">
    <property type="entry name" value="Glyco_hydro_38_cen_sf"/>
</dbReference>
<comment type="similarity">
    <text evidence="1">Belongs to the glycosyl hydrolase 38 family.</text>
</comment>
<dbReference type="InterPro" id="IPR015341">
    <property type="entry name" value="Glyco_hydro_38_cen"/>
</dbReference>
<dbReference type="InterPro" id="IPR000602">
    <property type="entry name" value="Glyco_hydro_38_N"/>
</dbReference>
<dbReference type="InterPro" id="IPR041147">
    <property type="entry name" value="GH38_C"/>
</dbReference>
<feature type="region of interest" description="Disordered" evidence="5">
    <location>
        <begin position="641"/>
        <end position="661"/>
    </location>
</feature>
<dbReference type="Gene3D" id="2.70.98.30">
    <property type="entry name" value="Golgi alpha-mannosidase II, domain 4"/>
    <property type="match status" value="1"/>
</dbReference>
<accession>A0ABU8ZL74</accession>
<dbReference type="Proteomes" id="UP001373159">
    <property type="component" value="Unassembled WGS sequence"/>
</dbReference>
<protein>
    <submittedName>
        <fullName evidence="7">Glycoside hydrolase family 38 C-terminal domain-containing protein</fullName>
    </submittedName>
</protein>
<dbReference type="GO" id="GO:0016787">
    <property type="term" value="F:hydrolase activity"/>
    <property type="evidence" value="ECO:0007669"/>
    <property type="project" value="UniProtKB-KW"/>
</dbReference>
<evidence type="ECO:0000259" key="6">
    <source>
        <dbReference type="SMART" id="SM00872"/>
    </source>
</evidence>
<reference evidence="7 8" key="1">
    <citation type="submission" date="2024-02" db="EMBL/GenBank/DDBJ databases">
        <title>Bifidobacterium honeyensis sp. nov., isolated from the comb honey.</title>
        <authorList>
            <person name="Liu W."/>
            <person name="Li Y."/>
        </authorList>
    </citation>
    <scope>NUCLEOTIDE SEQUENCE [LARGE SCALE GENOMIC DNA]</scope>
    <source>
        <strain evidence="7 8">IMAU50988</strain>
    </source>
</reference>
<dbReference type="InterPro" id="IPR054723">
    <property type="entry name" value="Ams1-like_N"/>
</dbReference>
<evidence type="ECO:0000313" key="8">
    <source>
        <dbReference type="Proteomes" id="UP001373159"/>
    </source>
</evidence>
<evidence type="ECO:0000256" key="3">
    <source>
        <dbReference type="ARBA" id="ARBA00022801"/>
    </source>
</evidence>
<proteinExistence type="inferred from homology"/>
<dbReference type="Pfam" id="PF17677">
    <property type="entry name" value="Glyco_hydro38C2"/>
    <property type="match status" value="1"/>
</dbReference>